<evidence type="ECO:0000256" key="10">
    <source>
        <dbReference type="ARBA" id="ARBA00022723"/>
    </source>
</evidence>
<sequence>MDLDILNSWLTQNNLPKYRFSQISKNYFSAKYLKFDEMTDLPKTLRTQLDQNIKLLSVKEENLISSPHTQKALLRLFDNKLIETVLMDYGDWLTACISSQVGCPLGCTFCATGKMGFSRNLTSEEIIDQIIYWNQKLYPKYIGRLVFMGMGEPFLNWDNLLNSLDTINNKNGLNIGARKISISTAGIADKIIQFADLKTQINLAVSLHSANQQNRQKIMPIAKKYPLEELKKASQYFTQTTNRQIFFEYTLIDGFNDSAKDIEDLKDFFSNNHLFYLNLIPLNPIKGGLVPSSASSIKHFTQLLDRTNINYSIRRSFGQSIGAACGQLATQHLG</sequence>
<evidence type="ECO:0000256" key="12">
    <source>
        <dbReference type="ARBA" id="ARBA00023014"/>
    </source>
</evidence>
<dbReference type="Gene3D" id="1.10.150.530">
    <property type="match status" value="1"/>
</dbReference>
<dbReference type="NCBIfam" id="TIGR00048">
    <property type="entry name" value="rRNA_mod_RlmN"/>
    <property type="match status" value="1"/>
</dbReference>
<keyword evidence="10" id="KW-0479">Metal-binding</keyword>
<evidence type="ECO:0000256" key="3">
    <source>
        <dbReference type="ARBA" id="ARBA00022485"/>
    </source>
</evidence>
<keyword evidence="6 15" id="KW-0489">Methyltransferase</keyword>
<dbReference type="Gene3D" id="3.20.20.70">
    <property type="entry name" value="Aldolase class I"/>
    <property type="match status" value="1"/>
</dbReference>
<dbReference type="GO" id="GO:0051539">
    <property type="term" value="F:4 iron, 4 sulfur cluster binding"/>
    <property type="evidence" value="ECO:0007669"/>
    <property type="project" value="UniProtKB-KW"/>
</dbReference>
<feature type="domain" description="Radical SAM core" evidence="14">
    <location>
        <begin position="89"/>
        <end position="314"/>
    </location>
</feature>
<accession>A0A1F6YJ81</accession>
<evidence type="ECO:0000256" key="5">
    <source>
        <dbReference type="ARBA" id="ARBA00022552"/>
    </source>
</evidence>
<evidence type="ECO:0000256" key="11">
    <source>
        <dbReference type="ARBA" id="ARBA00023004"/>
    </source>
</evidence>
<keyword evidence="3" id="KW-0004">4Fe-4S</keyword>
<dbReference type="GO" id="GO:0046872">
    <property type="term" value="F:metal ion binding"/>
    <property type="evidence" value="ECO:0007669"/>
    <property type="project" value="UniProtKB-KW"/>
</dbReference>
<evidence type="ECO:0000256" key="4">
    <source>
        <dbReference type="ARBA" id="ARBA00022490"/>
    </source>
</evidence>
<dbReference type="GO" id="GO:0005737">
    <property type="term" value="C:cytoplasm"/>
    <property type="evidence" value="ECO:0007669"/>
    <property type="project" value="UniProtKB-SubCell"/>
</dbReference>
<dbReference type="InterPro" id="IPR013785">
    <property type="entry name" value="Aldolase_TIM"/>
</dbReference>
<evidence type="ECO:0000313" key="16">
    <source>
        <dbReference type="Proteomes" id="UP000179274"/>
    </source>
</evidence>
<dbReference type="GO" id="GO:0070475">
    <property type="term" value="P:rRNA base methylation"/>
    <property type="evidence" value="ECO:0007669"/>
    <property type="project" value="InterPro"/>
</dbReference>
<comment type="cofactor">
    <cofactor evidence="1">
        <name>[4Fe-4S] cluster</name>
        <dbReference type="ChEBI" id="CHEBI:49883"/>
    </cofactor>
</comment>
<keyword evidence="5" id="KW-0698">rRNA processing</keyword>
<evidence type="ECO:0000256" key="13">
    <source>
        <dbReference type="ARBA" id="ARBA00023157"/>
    </source>
</evidence>
<keyword evidence="8" id="KW-0949">S-adenosyl-L-methionine</keyword>
<dbReference type="PROSITE" id="PS51918">
    <property type="entry name" value="RADICAL_SAM"/>
    <property type="match status" value="1"/>
</dbReference>
<evidence type="ECO:0000256" key="1">
    <source>
        <dbReference type="ARBA" id="ARBA00001966"/>
    </source>
</evidence>
<dbReference type="InterPro" id="IPR040072">
    <property type="entry name" value="Methyltransferase_A"/>
</dbReference>
<keyword evidence="4" id="KW-0963">Cytoplasm</keyword>
<dbReference type="SFLD" id="SFLDG01062">
    <property type="entry name" value="methyltransferase_(Class_A)"/>
    <property type="match status" value="1"/>
</dbReference>
<proteinExistence type="predicted"/>
<keyword evidence="13" id="KW-1015">Disulfide bond</keyword>
<dbReference type="GO" id="GO:0030488">
    <property type="term" value="P:tRNA methylation"/>
    <property type="evidence" value="ECO:0007669"/>
    <property type="project" value="InterPro"/>
</dbReference>
<dbReference type="InterPro" id="IPR027492">
    <property type="entry name" value="RNA_MTrfase_RlmN"/>
</dbReference>
<evidence type="ECO:0000256" key="8">
    <source>
        <dbReference type="ARBA" id="ARBA00022691"/>
    </source>
</evidence>
<keyword evidence="9" id="KW-0819">tRNA processing</keyword>
<dbReference type="InterPro" id="IPR048641">
    <property type="entry name" value="RlmN_N"/>
</dbReference>
<reference evidence="15 16" key="1">
    <citation type="journal article" date="2016" name="Nat. Commun.">
        <title>Thousands of microbial genomes shed light on interconnected biogeochemical processes in an aquifer system.</title>
        <authorList>
            <person name="Anantharaman K."/>
            <person name="Brown C.T."/>
            <person name="Hug L.A."/>
            <person name="Sharon I."/>
            <person name="Castelle C.J."/>
            <person name="Probst A.J."/>
            <person name="Thomas B.C."/>
            <person name="Singh A."/>
            <person name="Wilkins M.J."/>
            <person name="Karaoz U."/>
            <person name="Brodie E.L."/>
            <person name="Williams K.H."/>
            <person name="Hubbard S.S."/>
            <person name="Banfield J.F."/>
        </authorList>
    </citation>
    <scope>NUCLEOTIDE SEQUENCE [LARGE SCALE GENOMIC DNA]</scope>
</reference>
<keyword evidence="11" id="KW-0408">Iron</keyword>
<name>A0A1F6YJ81_9BACT</name>
<evidence type="ECO:0000256" key="6">
    <source>
        <dbReference type="ARBA" id="ARBA00022603"/>
    </source>
</evidence>
<dbReference type="PANTHER" id="PTHR30544:SF5">
    <property type="entry name" value="RADICAL SAM CORE DOMAIN-CONTAINING PROTEIN"/>
    <property type="match status" value="1"/>
</dbReference>
<dbReference type="SUPFAM" id="SSF102114">
    <property type="entry name" value="Radical SAM enzymes"/>
    <property type="match status" value="1"/>
</dbReference>
<dbReference type="SFLD" id="SFLDF00275">
    <property type="entry name" value="adenosine_C2_methyltransferase"/>
    <property type="match status" value="1"/>
</dbReference>
<gene>
    <name evidence="15" type="ORF">A2192_02550</name>
</gene>
<dbReference type="FunFam" id="3.20.20.70:FF:000014">
    <property type="entry name" value="Probable dual-specificity RNA methyltransferase RlmN"/>
    <property type="match status" value="1"/>
</dbReference>
<keyword evidence="7 15" id="KW-0808">Transferase</keyword>
<evidence type="ECO:0000256" key="7">
    <source>
        <dbReference type="ARBA" id="ARBA00022679"/>
    </source>
</evidence>
<dbReference type="SMART" id="SM00729">
    <property type="entry name" value="Elp3"/>
    <property type="match status" value="1"/>
</dbReference>
<dbReference type="AlphaFoldDB" id="A0A1F6YJ81"/>
<dbReference type="Proteomes" id="UP000179274">
    <property type="component" value="Unassembled WGS sequence"/>
</dbReference>
<comment type="caution">
    <text evidence="15">The sequence shown here is derived from an EMBL/GenBank/DDBJ whole genome shotgun (WGS) entry which is preliminary data.</text>
</comment>
<dbReference type="PANTHER" id="PTHR30544">
    <property type="entry name" value="23S RRNA METHYLTRANSFERASE"/>
    <property type="match status" value="1"/>
</dbReference>
<organism evidence="15 16">
    <name type="scientific">Candidatus Nomurabacteria bacterium RIFOXYA1_FULL_35_17</name>
    <dbReference type="NCBI Taxonomy" id="1801798"/>
    <lineage>
        <taxon>Bacteria</taxon>
        <taxon>Candidatus Nomuraibacteriota</taxon>
    </lineage>
</organism>
<dbReference type="PIRSF" id="PIRSF006004">
    <property type="entry name" value="CHP00048"/>
    <property type="match status" value="1"/>
</dbReference>
<dbReference type="GO" id="GO:0008173">
    <property type="term" value="F:RNA methyltransferase activity"/>
    <property type="evidence" value="ECO:0007669"/>
    <property type="project" value="InterPro"/>
</dbReference>
<dbReference type="SFLD" id="SFLDS00029">
    <property type="entry name" value="Radical_SAM"/>
    <property type="match status" value="1"/>
</dbReference>
<keyword evidence="12" id="KW-0411">Iron-sulfur</keyword>
<evidence type="ECO:0000259" key="14">
    <source>
        <dbReference type="PROSITE" id="PS51918"/>
    </source>
</evidence>
<evidence type="ECO:0000256" key="2">
    <source>
        <dbReference type="ARBA" id="ARBA00004496"/>
    </source>
</evidence>
<evidence type="ECO:0000313" key="15">
    <source>
        <dbReference type="EMBL" id="OGJ06451.1"/>
    </source>
</evidence>
<comment type="subcellular location">
    <subcellularLocation>
        <location evidence="2">Cytoplasm</location>
    </subcellularLocation>
</comment>
<dbReference type="Pfam" id="PF21016">
    <property type="entry name" value="RlmN_N"/>
    <property type="match status" value="1"/>
</dbReference>
<evidence type="ECO:0000256" key="9">
    <source>
        <dbReference type="ARBA" id="ARBA00022694"/>
    </source>
</evidence>
<dbReference type="Pfam" id="PF04055">
    <property type="entry name" value="Radical_SAM"/>
    <property type="match status" value="1"/>
</dbReference>
<dbReference type="InterPro" id="IPR058240">
    <property type="entry name" value="rSAM_sf"/>
</dbReference>
<dbReference type="InterPro" id="IPR004383">
    <property type="entry name" value="rRNA_lsu_MTrfase_RlmN/Cfr"/>
</dbReference>
<dbReference type="EMBL" id="MFVW01000017">
    <property type="protein sequence ID" value="OGJ06451.1"/>
    <property type="molecule type" value="Genomic_DNA"/>
</dbReference>
<dbReference type="InterPro" id="IPR006638">
    <property type="entry name" value="Elp3/MiaA/NifB-like_rSAM"/>
</dbReference>
<dbReference type="CDD" id="cd01335">
    <property type="entry name" value="Radical_SAM"/>
    <property type="match status" value="1"/>
</dbReference>
<dbReference type="InterPro" id="IPR007197">
    <property type="entry name" value="rSAM"/>
</dbReference>
<protein>
    <submittedName>
        <fullName evidence="15">23S rRNA (Adenine(2503)-C(2))-methyltransferase</fullName>
    </submittedName>
</protein>